<comment type="caution">
    <text evidence="2">The sequence shown here is derived from an EMBL/GenBank/DDBJ whole genome shotgun (WGS) entry which is preliminary data.</text>
</comment>
<dbReference type="InterPro" id="IPR000073">
    <property type="entry name" value="AB_hydrolase_1"/>
</dbReference>
<keyword evidence="3" id="KW-1185">Reference proteome</keyword>
<dbReference type="GO" id="GO:0046464">
    <property type="term" value="P:acylglycerol catabolic process"/>
    <property type="evidence" value="ECO:0007669"/>
    <property type="project" value="TreeGrafter"/>
</dbReference>
<dbReference type="Pfam" id="PF12697">
    <property type="entry name" value="Abhydrolase_6"/>
    <property type="match status" value="1"/>
</dbReference>
<dbReference type="GO" id="GO:0016020">
    <property type="term" value="C:membrane"/>
    <property type="evidence" value="ECO:0007669"/>
    <property type="project" value="TreeGrafter"/>
</dbReference>
<dbReference type="InterPro" id="IPR029058">
    <property type="entry name" value="AB_hydrolase_fold"/>
</dbReference>
<dbReference type="Gene3D" id="3.40.50.1820">
    <property type="entry name" value="alpha/beta hydrolase"/>
    <property type="match status" value="1"/>
</dbReference>
<dbReference type="GO" id="GO:0047372">
    <property type="term" value="F:monoacylglycerol lipase activity"/>
    <property type="evidence" value="ECO:0007669"/>
    <property type="project" value="TreeGrafter"/>
</dbReference>
<dbReference type="InterPro" id="IPR050266">
    <property type="entry name" value="AB_hydrolase_sf"/>
</dbReference>
<protein>
    <submittedName>
        <fullName evidence="2">AB hydrolase-1 domain-containing protein</fullName>
    </submittedName>
</protein>
<dbReference type="PANTHER" id="PTHR43798">
    <property type="entry name" value="MONOACYLGLYCEROL LIPASE"/>
    <property type="match status" value="1"/>
</dbReference>
<dbReference type="AlphaFoldDB" id="A0AAW0D1Q7"/>
<dbReference type="SUPFAM" id="SSF53474">
    <property type="entry name" value="alpha/beta-Hydrolases"/>
    <property type="match status" value="1"/>
</dbReference>
<keyword evidence="2" id="KW-0378">Hydrolase</keyword>
<evidence type="ECO:0000259" key="1">
    <source>
        <dbReference type="Pfam" id="PF12697"/>
    </source>
</evidence>
<dbReference type="EMBL" id="JAWWNJ010000010">
    <property type="protein sequence ID" value="KAK7046442.1"/>
    <property type="molecule type" value="Genomic_DNA"/>
</dbReference>
<evidence type="ECO:0000313" key="3">
    <source>
        <dbReference type="Proteomes" id="UP001362999"/>
    </source>
</evidence>
<proteinExistence type="predicted"/>
<reference evidence="2 3" key="1">
    <citation type="journal article" date="2024" name="J Genomics">
        <title>Draft genome sequencing and assembly of Favolaschia claudopus CIRM-BRFM 2984 isolated from oak limbs.</title>
        <authorList>
            <person name="Navarro D."/>
            <person name="Drula E."/>
            <person name="Chaduli D."/>
            <person name="Cazenave R."/>
            <person name="Ahrendt S."/>
            <person name="Wang J."/>
            <person name="Lipzen A."/>
            <person name="Daum C."/>
            <person name="Barry K."/>
            <person name="Grigoriev I.V."/>
            <person name="Favel A."/>
            <person name="Rosso M.N."/>
            <person name="Martin F."/>
        </authorList>
    </citation>
    <scope>NUCLEOTIDE SEQUENCE [LARGE SCALE GENOMIC DNA]</scope>
    <source>
        <strain evidence="2 3">CIRM-BRFM 2984</strain>
    </source>
</reference>
<feature type="domain" description="AB hydrolase-1" evidence="1">
    <location>
        <begin position="45"/>
        <end position="318"/>
    </location>
</feature>
<name>A0AAW0D1Q7_9AGAR</name>
<dbReference type="PANTHER" id="PTHR43798:SF5">
    <property type="entry name" value="MONOACYLGLYCEROL LIPASE ABHD6"/>
    <property type="match status" value="1"/>
</dbReference>
<evidence type="ECO:0000313" key="2">
    <source>
        <dbReference type="EMBL" id="KAK7046442.1"/>
    </source>
</evidence>
<gene>
    <name evidence="2" type="ORF">R3P38DRAFT_2873827</name>
</gene>
<accession>A0AAW0D1Q7</accession>
<organism evidence="2 3">
    <name type="scientific">Favolaschia claudopus</name>
    <dbReference type="NCBI Taxonomy" id="2862362"/>
    <lineage>
        <taxon>Eukaryota</taxon>
        <taxon>Fungi</taxon>
        <taxon>Dikarya</taxon>
        <taxon>Basidiomycota</taxon>
        <taxon>Agaricomycotina</taxon>
        <taxon>Agaricomycetes</taxon>
        <taxon>Agaricomycetidae</taxon>
        <taxon>Agaricales</taxon>
        <taxon>Marasmiineae</taxon>
        <taxon>Mycenaceae</taxon>
        <taxon>Favolaschia</taxon>
    </lineage>
</organism>
<sequence>MSLGISSITVDCPYNVKDAPGQTLKMSATRYLTAESARNSQGLVLLFAHCIGANKEQWEPTIQRIFTLRPSVLHEAWAFDFQTHGESAALNRKLLETSASRQYGVSIFEWSDAITAFLDSPQMLGKRIVAVGHSVGAGAMTLAARGRALSSLPYESLILVEPMMTPRDLFYQEIDDRAATMEFVVQATTARRERWRSRDEAFSWMSRRVPWNAWDSRVVRKLVEDGLEDTPNGEVKIKGDRRQEALSYVDVEPQFAGPQEINRIAGTVPVHFIWGSESLMCPEYIISAVCNKQTAASVTTIDAGHMIIQEKPDLLADAICAILDRNAAPGRDGSHGPPQSKL</sequence>
<dbReference type="Proteomes" id="UP001362999">
    <property type="component" value="Unassembled WGS sequence"/>
</dbReference>